<dbReference type="Proteomes" id="UP000198929">
    <property type="component" value="Unassembled WGS sequence"/>
</dbReference>
<dbReference type="RefSeq" id="WP_092261112.1">
    <property type="nucleotide sequence ID" value="NZ_CP047199.1"/>
</dbReference>
<name>A0A1H9WKV0_9CORY</name>
<reference evidence="2" key="1">
    <citation type="submission" date="2016-10" db="EMBL/GenBank/DDBJ databases">
        <authorList>
            <person name="Varghese N."/>
            <person name="Submissions S."/>
        </authorList>
    </citation>
    <scope>NUCLEOTIDE SEQUENCE [LARGE SCALE GENOMIC DNA]</scope>
    <source>
        <strain evidence="2">DSM 20524</strain>
    </source>
</reference>
<evidence type="ECO:0000313" key="1">
    <source>
        <dbReference type="EMBL" id="SES34464.1"/>
    </source>
</evidence>
<dbReference type="STRING" id="1121357.SAMN05661109_02791"/>
<protein>
    <submittedName>
        <fullName evidence="1">Uncharacterized protein</fullName>
    </submittedName>
</protein>
<gene>
    <name evidence="1" type="ORF">SAMN05661109_02791</name>
</gene>
<sequence length="135" mass="15201">MNFTTTPPQPLEFGRSRDYYEAKINNFYFDAAPWGTSFTGNAEFEGEIHNVGGAFTDDVVTGVSVTISASDSFEGITVDVPPEQFHEELKTRYPDATVRETSYDEIISTIDTGEVTTEIFFTNRKPVTIHWTQKN</sequence>
<evidence type="ECO:0000313" key="2">
    <source>
        <dbReference type="Proteomes" id="UP000198929"/>
    </source>
</evidence>
<keyword evidence="2" id="KW-1185">Reference proteome</keyword>
<accession>A0A1H9WKV0</accession>
<organism evidence="1 2">
    <name type="scientific">Corynebacterium cystitidis DSM 20524</name>
    <dbReference type="NCBI Taxonomy" id="1121357"/>
    <lineage>
        <taxon>Bacteria</taxon>
        <taxon>Bacillati</taxon>
        <taxon>Actinomycetota</taxon>
        <taxon>Actinomycetes</taxon>
        <taxon>Mycobacteriales</taxon>
        <taxon>Corynebacteriaceae</taxon>
        <taxon>Corynebacterium</taxon>
    </lineage>
</organism>
<dbReference type="EMBL" id="FOGQ01000025">
    <property type="protein sequence ID" value="SES34464.1"/>
    <property type="molecule type" value="Genomic_DNA"/>
</dbReference>
<dbReference type="AlphaFoldDB" id="A0A1H9WKV0"/>
<proteinExistence type="predicted"/>